<dbReference type="RefSeq" id="WP_166276766.1">
    <property type="nucleotide sequence ID" value="NZ_JTHE03000103.1"/>
</dbReference>
<evidence type="ECO:0000313" key="9">
    <source>
        <dbReference type="Proteomes" id="UP000031561"/>
    </source>
</evidence>
<comment type="caution">
    <text evidence="8">The sequence shown here is derived from an EMBL/GenBank/DDBJ whole genome shotgun (WGS) entry which is preliminary data.</text>
</comment>
<dbReference type="PANTHER" id="PTHR30250:SF10">
    <property type="entry name" value="LIPOPOLYSACCHARIDE BIOSYNTHESIS PROTEIN WZXC"/>
    <property type="match status" value="1"/>
</dbReference>
<dbReference type="Pfam" id="PF13440">
    <property type="entry name" value="Polysacc_synt_3"/>
    <property type="match status" value="1"/>
</dbReference>
<evidence type="ECO:0000256" key="3">
    <source>
        <dbReference type="ARBA" id="ARBA00022475"/>
    </source>
</evidence>
<name>A0ABD4T7X0_9CYAN</name>
<dbReference type="CDD" id="cd13127">
    <property type="entry name" value="MATE_tuaB_like"/>
    <property type="match status" value="1"/>
</dbReference>
<dbReference type="GO" id="GO:0005886">
    <property type="term" value="C:plasma membrane"/>
    <property type="evidence" value="ECO:0007669"/>
    <property type="project" value="UniProtKB-SubCell"/>
</dbReference>
<dbReference type="InterPro" id="IPR050833">
    <property type="entry name" value="Poly_Biosynth_Transport"/>
</dbReference>
<organism evidence="8 9">
    <name type="scientific">Lyngbya confervoides BDU141951</name>
    <dbReference type="NCBI Taxonomy" id="1574623"/>
    <lineage>
        <taxon>Bacteria</taxon>
        <taxon>Bacillati</taxon>
        <taxon>Cyanobacteriota</taxon>
        <taxon>Cyanophyceae</taxon>
        <taxon>Oscillatoriophycideae</taxon>
        <taxon>Oscillatoriales</taxon>
        <taxon>Microcoleaceae</taxon>
        <taxon>Lyngbya</taxon>
    </lineage>
</organism>
<feature type="transmembrane region" description="Helical" evidence="7">
    <location>
        <begin position="303"/>
        <end position="323"/>
    </location>
</feature>
<evidence type="ECO:0000313" key="8">
    <source>
        <dbReference type="EMBL" id="MCM1984682.1"/>
    </source>
</evidence>
<dbReference type="Proteomes" id="UP000031561">
    <property type="component" value="Unassembled WGS sequence"/>
</dbReference>
<reference evidence="8 9" key="1">
    <citation type="journal article" date="2015" name="Genome Announc.">
        <title>Draft Genome Sequence of Filamentous Marine Cyanobacterium Lyngbya confervoides Strain BDU141951.</title>
        <authorList>
            <person name="Chandrababunaidu M.M."/>
            <person name="Sen D."/>
            <person name="Tripathy S."/>
        </authorList>
    </citation>
    <scope>NUCLEOTIDE SEQUENCE [LARGE SCALE GENOMIC DNA]</scope>
    <source>
        <strain evidence="8 9">BDU141951</strain>
    </source>
</reference>
<keyword evidence="5 7" id="KW-1133">Transmembrane helix</keyword>
<keyword evidence="3" id="KW-1003">Cell membrane</keyword>
<feature type="transmembrane region" description="Helical" evidence="7">
    <location>
        <begin position="124"/>
        <end position="142"/>
    </location>
</feature>
<keyword evidence="9" id="KW-1185">Reference proteome</keyword>
<accession>A0ABD4T7X0</accession>
<sequence>MKPNALPHTLNKLFANPFIRNMSWLGSAELVNRLFRLGTTVTLARMFTPQDYGLMALVYTIYEFALSFSMVMGFGAKIIQAKESEVRAICETTYWLNWIFCGAIFLGQCLAAYPIAQWYDNDQLIWPLCVSALVYLVFPNYLVQNALIERRNQLKITALSTVAQSLIANVLTVILALLGLGIWAIVIPMLVSAPVWLVFSWSHCDWRAPRTVRFDQFAAVFRYSKNLLGIELLSKVRLYADYLIVGKFLGVGELGLYYFAFNAGAGITTKVADAYMTSLFPHLCAAREQAGGVRDQYVKSIKIIAMTLVPLVLLQAIAAPFYVPIIFGQKWVEAVPLLILVCLSVLPRTFGEASAELLKAVDQTRLALILEFCFTVIFMSVLFFTARLGVLAVAQSVLICHALILPIMAFGAQRYVFARLAKQSL</sequence>
<keyword evidence="4 7" id="KW-0812">Transmembrane</keyword>
<feature type="transmembrane region" description="Helical" evidence="7">
    <location>
        <begin position="95"/>
        <end position="118"/>
    </location>
</feature>
<feature type="transmembrane region" description="Helical" evidence="7">
    <location>
        <begin position="392"/>
        <end position="412"/>
    </location>
</feature>
<evidence type="ECO:0000256" key="4">
    <source>
        <dbReference type="ARBA" id="ARBA00022692"/>
    </source>
</evidence>
<gene>
    <name evidence="8" type="ORF">QQ91_0017810</name>
</gene>
<evidence type="ECO:0000256" key="7">
    <source>
        <dbReference type="SAM" id="Phobius"/>
    </source>
</evidence>
<comment type="subcellular location">
    <subcellularLocation>
        <location evidence="1">Cell membrane</location>
        <topology evidence="1">Multi-pass membrane protein</topology>
    </subcellularLocation>
</comment>
<feature type="transmembrane region" description="Helical" evidence="7">
    <location>
        <begin position="329"/>
        <end position="346"/>
    </location>
</feature>
<protein>
    <submittedName>
        <fullName evidence="8">Lipopolysaccharide biosynthesis protein</fullName>
    </submittedName>
</protein>
<evidence type="ECO:0000256" key="2">
    <source>
        <dbReference type="ARBA" id="ARBA00007430"/>
    </source>
</evidence>
<keyword evidence="6 7" id="KW-0472">Membrane</keyword>
<proteinExistence type="inferred from homology"/>
<evidence type="ECO:0000256" key="6">
    <source>
        <dbReference type="ARBA" id="ARBA00023136"/>
    </source>
</evidence>
<feature type="transmembrane region" description="Helical" evidence="7">
    <location>
        <begin position="52"/>
        <end position="74"/>
    </location>
</feature>
<feature type="transmembrane region" description="Helical" evidence="7">
    <location>
        <begin position="366"/>
        <end position="386"/>
    </location>
</feature>
<comment type="similarity">
    <text evidence="2">Belongs to the polysaccharide synthase family.</text>
</comment>
<dbReference type="AlphaFoldDB" id="A0ABD4T7X0"/>
<dbReference type="EMBL" id="JTHE03000103">
    <property type="protein sequence ID" value="MCM1984682.1"/>
    <property type="molecule type" value="Genomic_DNA"/>
</dbReference>
<evidence type="ECO:0000256" key="5">
    <source>
        <dbReference type="ARBA" id="ARBA00022989"/>
    </source>
</evidence>
<dbReference type="PANTHER" id="PTHR30250">
    <property type="entry name" value="PST FAMILY PREDICTED COLANIC ACID TRANSPORTER"/>
    <property type="match status" value="1"/>
</dbReference>
<evidence type="ECO:0000256" key="1">
    <source>
        <dbReference type="ARBA" id="ARBA00004651"/>
    </source>
</evidence>